<comment type="caution">
    <text evidence="9">The sequence shown here is derived from an EMBL/GenBank/DDBJ whole genome shotgun (WGS) entry which is preliminary data.</text>
</comment>
<dbReference type="PANTHER" id="PTHR37984">
    <property type="entry name" value="PROTEIN CBG26694"/>
    <property type="match status" value="1"/>
</dbReference>
<keyword evidence="6" id="KW-0695">RNA-directed DNA polymerase</keyword>
<dbReference type="CDD" id="cd01647">
    <property type="entry name" value="RT_LTR"/>
    <property type="match status" value="1"/>
</dbReference>
<feature type="domain" description="Reverse transcriptase" evidence="7">
    <location>
        <begin position="32"/>
        <end position="192"/>
    </location>
</feature>
<protein>
    <recommendedName>
        <fullName evidence="11">Reverse transcriptase domain-containing protein</fullName>
    </recommendedName>
</protein>
<dbReference type="InterPro" id="IPR043128">
    <property type="entry name" value="Rev_trsase/Diguanyl_cyclase"/>
</dbReference>
<keyword evidence="5" id="KW-0378">Hydrolase</keyword>
<keyword evidence="1" id="KW-0808">Transferase</keyword>
<dbReference type="Proteomes" id="UP000765509">
    <property type="component" value="Unassembled WGS sequence"/>
</dbReference>
<evidence type="ECO:0000256" key="1">
    <source>
        <dbReference type="ARBA" id="ARBA00022679"/>
    </source>
</evidence>
<evidence type="ECO:0000256" key="5">
    <source>
        <dbReference type="ARBA" id="ARBA00022801"/>
    </source>
</evidence>
<evidence type="ECO:0000313" key="10">
    <source>
        <dbReference type="Proteomes" id="UP000765509"/>
    </source>
</evidence>
<reference evidence="9" key="1">
    <citation type="submission" date="2021-03" db="EMBL/GenBank/DDBJ databases">
        <title>Draft genome sequence of rust myrtle Austropuccinia psidii MF-1, a brazilian biotype.</title>
        <authorList>
            <person name="Quecine M.C."/>
            <person name="Pachon D.M.R."/>
            <person name="Bonatelli M.L."/>
            <person name="Correr F.H."/>
            <person name="Franceschini L.M."/>
            <person name="Leite T.F."/>
            <person name="Margarido G.R.A."/>
            <person name="Almeida C.A."/>
            <person name="Ferrarezi J.A."/>
            <person name="Labate C.A."/>
        </authorList>
    </citation>
    <scope>NUCLEOTIDE SEQUENCE</scope>
    <source>
        <strain evidence="9">MF-1</strain>
    </source>
</reference>
<evidence type="ECO:0000256" key="2">
    <source>
        <dbReference type="ARBA" id="ARBA00022695"/>
    </source>
</evidence>
<evidence type="ECO:0000256" key="4">
    <source>
        <dbReference type="ARBA" id="ARBA00022759"/>
    </source>
</evidence>
<dbReference type="Pfam" id="PF17917">
    <property type="entry name" value="RT_RNaseH"/>
    <property type="match status" value="1"/>
</dbReference>
<evidence type="ECO:0008006" key="11">
    <source>
        <dbReference type="Google" id="ProtNLM"/>
    </source>
</evidence>
<dbReference type="SUPFAM" id="SSF56672">
    <property type="entry name" value="DNA/RNA polymerases"/>
    <property type="match status" value="1"/>
</dbReference>
<sequence length="455" mass="52503">MFWWYLGYSIEKVEKVFICPSLPSTGAPVAFVKKKDGGLRFCVDYCKLNAVTRKNRYPVPPRNKLLTVSNGSSMFSKIDLNGAYKLLIIKEDDEHSPAFETKYGTYEYLVMPFWLTNAPSAFQNLFTDIFYDLLGIYVVVYLDDSMVFSKYEEEDVTHVSIVPSRLRANNLFAKASKCLLHISSVEYLGYIVSSEGLKMDHAKFQQILKWLPPRNLKALQSFLGFSNFHHHFIKNYSKKISSLTSFLKKYSCFPLYEEALSQFHQIKEAFTTAPILLYQPFGKDIPAELNYEIHDKELLGIAWALKGWRAFLLSLSYPFEVLTNHSSFQYFMPSKVLTFSQGRWAEFMFYLTCCPGCLATLPDALSCRDNVYLESGGDLMSKNPMNFQLLIKKDKVQPSRFFSVKVNSFSNLIDSIQKELWKNSQYRSILQYLGKGKFVQDFSLDSPSPLRLFQD</sequence>
<dbReference type="InterPro" id="IPR050951">
    <property type="entry name" value="Retrovirus_Pol_polyprotein"/>
</dbReference>
<keyword evidence="2" id="KW-0548">Nucleotidyltransferase</keyword>
<dbReference type="Gene3D" id="3.30.70.270">
    <property type="match status" value="2"/>
</dbReference>
<proteinExistence type="predicted"/>
<evidence type="ECO:0000313" key="9">
    <source>
        <dbReference type="EMBL" id="MBW0466949.1"/>
    </source>
</evidence>
<dbReference type="EMBL" id="AVOT02001440">
    <property type="protein sequence ID" value="MBW0466949.1"/>
    <property type="molecule type" value="Genomic_DNA"/>
</dbReference>
<dbReference type="GO" id="GO:0003964">
    <property type="term" value="F:RNA-directed DNA polymerase activity"/>
    <property type="evidence" value="ECO:0007669"/>
    <property type="project" value="UniProtKB-KW"/>
</dbReference>
<name>A0A9Q3BJM3_9BASI</name>
<dbReference type="InterPro" id="IPR043502">
    <property type="entry name" value="DNA/RNA_pol_sf"/>
</dbReference>
<dbReference type="PANTHER" id="PTHR37984:SF5">
    <property type="entry name" value="PROTEIN NYNRIN-LIKE"/>
    <property type="match status" value="1"/>
</dbReference>
<dbReference type="Gene3D" id="3.10.10.10">
    <property type="entry name" value="HIV Type 1 Reverse Transcriptase, subunit A, domain 1"/>
    <property type="match status" value="1"/>
</dbReference>
<accession>A0A9Q3BJM3</accession>
<dbReference type="GO" id="GO:0004519">
    <property type="term" value="F:endonuclease activity"/>
    <property type="evidence" value="ECO:0007669"/>
    <property type="project" value="UniProtKB-KW"/>
</dbReference>
<feature type="domain" description="Reverse transcriptase RNase H-like" evidence="8">
    <location>
        <begin position="286"/>
        <end position="348"/>
    </location>
</feature>
<dbReference type="OrthoDB" id="2286242at2759"/>
<evidence type="ECO:0000256" key="3">
    <source>
        <dbReference type="ARBA" id="ARBA00022722"/>
    </source>
</evidence>
<dbReference type="InterPro" id="IPR000477">
    <property type="entry name" value="RT_dom"/>
</dbReference>
<keyword evidence="4" id="KW-0255">Endonuclease</keyword>
<dbReference type="GO" id="GO:0016787">
    <property type="term" value="F:hydrolase activity"/>
    <property type="evidence" value="ECO:0007669"/>
    <property type="project" value="UniProtKB-KW"/>
</dbReference>
<evidence type="ECO:0000256" key="6">
    <source>
        <dbReference type="ARBA" id="ARBA00022918"/>
    </source>
</evidence>
<keyword evidence="10" id="KW-1185">Reference proteome</keyword>
<keyword evidence="3" id="KW-0540">Nuclease</keyword>
<dbReference type="Pfam" id="PF00078">
    <property type="entry name" value="RVT_1"/>
    <property type="match status" value="1"/>
</dbReference>
<dbReference type="AlphaFoldDB" id="A0A9Q3BJM3"/>
<organism evidence="9 10">
    <name type="scientific">Austropuccinia psidii MF-1</name>
    <dbReference type="NCBI Taxonomy" id="1389203"/>
    <lineage>
        <taxon>Eukaryota</taxon>
        <taxon>Fungi</taxon>
        <taxon>Dikarya</taxon>
        <taxon>Basidiomycota</taxon>
        <taxon>Pucciniomycotina</taxon>
        <taxon>Pucciniomycetes</taxon>
        <taxon>Pucciniales</taxon>
        <taxon>Sphaerophragmiaceae</taxon>
        <taxon>Austropuccinia</taxon>
    </lineage>
</organism>
<evidence type="ECO:0000259" key="7">
    <source>
        <dbReference type="Pfam" id="PF00078"/>
    </source>
</evidence>
<evidence type="ECO:0000259" key="8">
    <source>
        <dbReference type="Pfam" id="PF17917"/>
    </source>
</evidence>
<dbReference type="InterPro" id="IPR041373">
    <property type="entry name" value="RT_RNaseH"/>
</dbReference>
<gene>
    <name evidence="9" type="ORF">O181_006664</name>
</gene>